<protein>
    <recommendedName>
        <fullName evidence="3">Asl1-like glycosyl hydrolase catalytic domain-containing protein</fullName>
    </recommendedName>
</protein>
<dbReference type="GO" id="GO:0071966">
    <property type="term" value="P:fungal-type cell wall polysaccharide metabolic process"/>
    <property type="evidence" value="ECO:0007669"/>
    <property type="project" value="TreeGrafter"/>
</dbReference>
<reference evidence="4 5" key="1">
    <citation type="submission" date="2018-11" db="EMBL/GenBank/DDBJ databases">
        <title>Genome sequence of Saitozyma podzolica DSM 27192.</title>
        <authorList>
            <person name="Aliyu H."/>
            <person name="Gorte O."/>
            <person name="Ochsenreither K."/>
        </authorList>
    </citation>
    <scope>NUCLEOTIDE SEQUENCE [LARGE SCALE GENOMIC DNA]</scope>
    <source>
        <strain evidence="4 5">DSM 27192</strain>
    </source>
</reference>
<evidence type="ECO:0000256" key="2">
    <source>
        <dbReference type="SAM" id="SignalP"/>
    </source>
</evidence>
<gene>
    <name evidence="4" type="ORF">EHS25_003394</name>
</gene>
<evidence type="ECO:0000256" key="1">
    <source>
        <dbReference type="SAM" id="MobiDB-lite"/>
    </source>
</evidence>
<dbReference type="OrthoDB" id="5959761at2759"/>
<dbReference type="InterPro" id="IPR053183">
    <property type="entry name" value="ASL1"/>
</dbReference>
<dbReference type="GO" id="GO:0009277">
    <property type="term" value="C:fungal-type cell wall"/>
    <property type="evidence" value="ECO:0007669"/>
    <property type="project" value="TreeGrafter"/>
</dbReference>
<feature type="compositionally biased region" description="Basic residues" evidence="1">
    <location>
        <begin position="30"/>
        <end position="42"/>
    </location>
</feature>
<dbReference type="SUPFAM" id="SSF51445">
    <property type="entry name" value="(Trans)glycosidases"/>
    <property type="match status" value="1"/>
</dbReference>
<accession>A0A427Y905</accession>
<comment type="caution">
    <text evidence="4">The sequence shown here is derived from an EMBL/GenBank/DDBJ whole genome shotgun (WGS) entry which is preliminary data.</text>
</comment>
<dbReference type="InterPro" id="IPR017853">
    <property type="entry name" value="GH"/>
</dbReference>
<keyword evidence="2" id="KW-0732">Signal</keyword>
<dbReference type="STRING" id="1890683.A0A427Y905"/>
<evidence type="ECO:0000259" key="3">
    <source>
        <dbReference type="Pfam" id="PF11790"/>
    </source>
</evidence>
<dbReference type="InterPro" id="IPR024655">
    <property type="entry name" value="Asl1_glyco_hydro_catalytic"/>
</dbReference>
<keyword evidence="5" id="KW-1185">Reference proteome</keyword>
<feature type="signal peptide" evidence="2">
    <location>
        <begin position="1"/>
        <end position="23"/>
    </location>
</feature>
<dbReference type="Proteomes" id="UP000279259">
    <property type="component" value="Unassembled WGS sequence"/>
</dbReference>
<dbReference type="Pfam" id="PF11790">
    <property type="entry name" value="Glyco_hydro_cc"/>
    <property type="match status" value="1"/>
</dbReference>
<evidence type="ECO:0000313" key="4">
    <source>
        <dbReference type="EMBL" id="RSH87484.1"/>
    </source>
</evidence>
<dbReference type="PANTHER" id="PTHR34154:SF14">
    <property type="entry name" value="ASL1-LIKE GLYCOSYL HYDROLASE CATALYTIC DOMAIN-CONTAINING PROTEIN"/>
    <property type="match status" value="1"/>
</dbReference>
<name>A0A427Y905_9TREE</name>
<dbReference type="AlphaFoldDB" id="A0A427Y905"/>
<feature type="domain" description="Asl1-like glycosyl hydrolase catalytic" evidence="3">
    <location>
        <begin position="159"/>
        <end position="383"/>
    </location>
</feature>
<dbReference type="PANTHER" id="PTHR34154">
    <property type="entry name" value="ALKALI-SENSITIVE LINKAGE PROTEIN 1"/>
    <property type="match status" value="1"/>
</dbReference>
<organism evidence="4 5">
    <name type="scientific">Saitozyma podzolica</name>
    <dbReference type="NCBI Taxonomy" id="1890683"/>
    <lineage>
        <taxon>Eukaryota</taxon>
        <taxon>Fungi</taxon>
        <taxon>Dikarya</taxon>
        <taxon>Basidiomycota</taxon>
        <taxon>Agaricomycotina</taxon>
        <taxon>Tremellomycetes</taxon>
        <taxon>Tremellales</taxon>
        <taxon>Trimorphomycetaceae</taxon>
        <taxon>Saitozyma</taxon>
    </lineage>
</organism>
<feature type="chain" id="PRO_5019467232" description="Asl1-like glycosyl hydrolase catalytic domain-containing protein" evidence="2">
    <location>
        <begin position="24"/>
        <end position="391"/>
    </location>
</feature>
<feature type="region of interest" description="Disordered" evidence="1">
    <location>
        <begin position="28"/>
        <end position="48"/>
    </location>
</feature>
<dbReference type="EMBL" id="RSCD01000017">
    <property type="protein sequence ID" value="RSH87484.1"/>
    <property type="molecule type" value="Genomic_DNA"/>
</dbReference>
<evidence type="ECO:0000313" key="5">
    <source>
        <dbReference type="Proteomes" id="UP000279259"/>
    </source>
</evidence>
<sequence>MLNFANLLALLLVLPSLLSPVEARHGDRLSRRHSHSHHHQHGLIRAVPNVSSLEERLAKRNAKRSLARRGGPVAQSICRTRGVSYSASATSSTASSTAAASTTTSAWAAASSSTVANQQNYAQPTSAAPAASSAAPASANSYASFTPNGKKAGLSAGDAYNAVQAHIGWWYDWTPNPSGHSGTPVGVSMIWGAGTADGTDAARLAEFEAMNWNPSYIIGFEEPDCAAGSGSAGMDVATGVALWNQYVAPKGQAGSVLISPSMCKQAAESGWLGPFRSQISRDWDITNVHINKNSAAGISLDLDHYWNTYGKPMWITEFACVDDSTGFVPCTDQNEINSFIWTAVQMFESDSRVAGYAYSNGAGLGDVWPMWSNGALSESGQQYLNAISQYS</sequence>
<proteinExistence type="predicted"/>